<comment type="caution">
    <text evidence="4">The sequence shown here is derived from an EMBL/GenBank/DDBJ whole genome shotgun (WGS) entry which is preliminary data.</text>
</comment>
<dbReference type="PANTHER" id="PTHR43479:SF11">
    <property type="entry name" value="ACREF_ENVCD OPERON REPRESSOR-RELATED"/>
    <property type="match status" value="1"/>
</dbReference>
<dbReference type="GO" id="GO:0003677">
    <property type="term" value="F:DNA binding"/>
    <property type="evidence" value="ECO:0007669"/>
    <property type="project" value="UniProtKB-UniRule"/>
</dbReference>
<dbReference type="PANTHER" id="PTHR43479">
    <property type="entry name" value="ACREF/ENVCD OPERON REPRESSOR-RELATED"/>
    <property type="match status" value="1"/>
</dbReference>
<dbReference type="Proteomes" id="UP000234891">
    <property type="component" value="Unassembled WGS sequence"/>
</dbReference>
<gene>
    <name evidence="4" type="ORF">CDL26_08385</name>
</gene>
<dbReference type="AlphaFoldDB" id="A0A2N5PBN6"/>
<dbReference type="SUPFAM" id="SSF46689">
    <property type="entry name" value="Homeodomain-like"/>
    <property type="match status" value="1"/>
</dbReference>
<evidence type="ECO:0000259" key="3">
    <source>
        <dbReference type="PROSITE" id="PS50977"/>
    </source>
</evidence>
<dbReference type="Gene3D" id="1.10.357.10">
    <property type="entry name" value="Tetracycline Repressor, domain 2"/>
    <property type="match status" value="1"/>
</dbReference>
<accession>A0A2N5PBN6</accession>
<dbReference type="InterPro" id="IPR009057">
    <property type="entry name" value="Homeodomain-like_sf"/>
</dbReference>
<dbReference type="Pfam" id="PF00440">
    <property type="entry name" value="TetR_N"/>
    <property type="match status" value="1"/>
</dbReference>
<dbReference type="RefSeq" id="WP_087361303.1">
    <property type="nucleotide sequence ID" value="NZ_NIHS01000012.1"/>
</dbReference>
<feature type="domain" description="HTH tetR-type" evidence="3">
    <location>
        <begin position="11"/>
        <end position="70"/>
    </location>
</feature>
<name>A0A2N5PBN6_MEDGN</name>
<dbReference type="Gene3D" id="1.10.10.60">
    <property type="entry name" value="Homeodomain-like"/>
    <property type="match status" value="1"/>
</dbReference>
<dbReference type="EMBL" id="NIHS01000012">
    <property type="protein sequence ID" value="PLT72528.1"/>
    <property type="molecule type" value="Genomic_DNA"/>
</dbReference>
<organism evidence="4 5">
    <name type="scientific">Mediterraneibacter gnavus</name>
    <name type="common">Ruminococcus gnavus</name>
    <dbReference type="NCBI Taxonomy" id="33038"/>
    <lineage>
        <taxon>Bacteria</taxon>
        <taxon>Bacillati</taxon>
        <taxon>Bacillota</taxon>
        <taxon>Clostridia</taxon>
        <taxon>Lachnospirales</taxon>
        <taxon>Lachnospiraceae</taxon>
        <taxon>Mediterraneibacter</taxon>
    </lineage>
</organism>
<evidence type="ECO:0000256" key="1">
    <source>
        <dbReference type="ARBA" id="ARBA00023125"/>
    </source>
</evidence>
<dbReference type="InterPro" id="IPR001647">
    <property type="entry name" value="HTH_TetR"/>
</dbReference>
<feature type="DNA-binding region" description="H-T-H motif" evidence="2">
    <location>
        <begin position="33"/>
        <end position="52"/>
    </location>
</feature>
<proteinExistence type="predicted"/>
<evidence type="ECO:0000313" key="4">
    <source>
        <dbReference type="EMBL" id="PLT72528.1"/>
    </source>
</evidence>
<keyword evidence="1 2" id="KW-0238">DNA-binding</keyword>
<dbReference type="PROSITE" id="PS50977">
    <property type="entry name" value="HTH_TETR_2"/>
    <property type="match status" value="1"/>
</dbReference>
<dbReference type="PRINTS" id="PR00455">
    <property type="entry name" value="HTHTETR"/>
</dbReference>
<reference evidence="4 5" key="1">
    <citation type="journal article" date="2017" name="Genome Med.">
        <title>A novel Ruminococcus gnavus clade enriched in inflammatory bowel disease patients.</title>
        <authorList>
            <person name="Hall A.B."/>
            <person name="Yassour M."/>
            <person name="Sauk J."/>
            <person name="Garner A."/>
            <person name="Jiang X."/>
            <person name="Arthur T."/>
            <person name="Lagoudas G.K."/>
            <person name="Vatanen T."/>
            <person name="Fornelos N."/>
            <person name="Wilson R."/>
            <person name="Bertha M."/>
            <person name="Cohen M."/>
            <person name="Garber J."/>
            <person name="Khalili H."/>
            <person name="Gevers D."/>
            <person name="Ananthakrishnan A.N."/>
            <person name="Kugathasan S."/>
            <person name="Lander E.S."/>
            <person name="Blainey P."/>
            <person name="Vlamakis H."/>
            <person name="Xavier R.J."/>
            <person name="Huttenhower C."/>
        </authorList>
    </citation>
    <scope>NUCLEOTIDE SEQUENCE [LARGE SCALE GENOMIC DNA]</scope>
    <source>
        <strain evidence="4 5">RJX1124</strain>
    </source>
</reference>
<dbReference type="InterPro" id="IPR050624">
    <property type="entry name" value="HTH-type_Tx_Regulator"/>
</dbReference>
<evidence type="ECO:0000313" key="5">
    <source>
        <dbReference type="Proteomes" id="UP000234891"/>
    </source>
</evidence>
<protein>
    <submittedName>
        <fullName evidence="4">TetR family transcriptional regulator</fullName>
    </submittedName>
</protein>
<evidence type="ECO:0000256" key="2">
    <source>
        <dbReference type="PROSITE-ProRule" id="PRU00335"/>
    </source>
</evidence>
<sequence length="194" mass="22511">MSQTKRQEQKELTRQRIIDTAFRIYAVKGFSTPTNIIAQEAEISHGTIFVHFPTKEILQQYVLEQFASEVGNELHNLSTTSEDISELLYAHISILQKYEAFYKKMILEITLLPSETKEILVSIQSTMSWHFSIVVDQLQKHGLIKDIPLHMLFNTWIALVHYYLQNSDLFAPDTSVLERYSDELINTFVTLISK</sequence>